<evidence type="ECO:0000259" key="12">
    <source>
        <dbReference type="PROSITE" id="PS50893"/>
    </source>
</evidence>
<evidence type="ECO:0000259" key="13">
    <source>
        <dbReference type="PROSITE" id="PS50929"/>
    </source>
</evidence>
<keyword evidence="8 11" id="KW-1133">Transmembrane helix</keyword>
<dbReference type="EMBL" id="SFCC01000007">
    <property type="protein sequence ID" value="RZQ62961.1"/>
    <property type="molecule type" value="Genomic_DNA"/>
</dbReference>
<evidence type="ECO:0000256" key="5">
    <source>
        <dbReference type="ARBA" id="ARBA00022692"/>
    </source>
</evidence>
<proteinExistence type="inferred from homology"/>
<feature type="transmembrane region" description="Helical" evidence="11">
    <location>
        <begin position="195"/>
        <end position="215"/>
    </location>
</feature>
<dbReference type="InterPro" id="IPR039421">
    <property type="entry name" value="Type_1_exporter"/>
</dbReference>
<keyword evidence="15" id="KW-1185">Reference proteome</keyword>
<dbReference type="GO" id="GO:0140359">
    <property type="term" value="F:ABC-type transporter activity"/>
    <property type="evidence" value="ECO:0007669"/>
    <property type="project" value="InterPro"/>
</dbReference>
<evidence type="ECO:0000256" key="2">
    <source>
        <dbReference type="ARBA" id="ARBA00022448"/>
    </source>
</evidence>
<dbReference type="PROSITE" id="PS50929">
    <property type="entry name" value="ABC_TM1F"/>
    <property type="match status" value="1"/>
</dbReference>
<dbReference type="Gene3D" id="1.20.1560.10">
    <property type="entry name" value="ABC transporter type 1, transmembrane domain"/>
    <property type="match status" value="1"/>
</dbReference>
<dbReference type="PANTHER" id="PTHR24221">
    <property type="entry name" value="ATP-BINDING CASSETTE SUB-FAMILY B"/>
    <property type="match status" value="1"/>
</dbReference>
<evidence type="ECO:0000256" key="6">
    <source>
        <dbReference type="ARBA" id="ARBA00022741"/>
    </source>
</evidence>
<keyword evidence="4" id="KW-0997">Cell inner membrane</keyword>
<evidence type="ECO:0000256" key="10">
    <source>
        <dbReference type="ARBA" id="ARBA00023455"/>
    </source>
</evidence>
<dbReference type="GO" id="GO:0005886">
    <property type="term" value="C:plasma membrane"/>
    <property type="evidence" value="ECO:0007669"/>
    <property type="project" value="UniProtKB-SubCell"/>
</dbReference>
<dbReference type="InterPro" id="IPR003593">
    <property type="entry name" value="AAA+_ATPase"/>
</dbReference>
<dbReference type="SMART" id="SM00382">
    <property type="entry name" value="AAA"/>
    <property type="match status" value="1"/>
</dbReference>
<dbReference type="AlphaFoldDB" id="A0A4Q7J5U1"/>
<dbReference type="SUPFAM" id="SSF90123">
    <property type="entry name" value="ABC transporter transmembrane region"/>
    <property type="match status" value="1"/>
</dbReference>
<name>A0A4Q7J5U1_9PSEU</name>
<dbReference type="InterPro" id="IPR011527">
    <property type="entry name" value="ABC1_TM_dom"/>
</dbReference>
<dbReference type="SUPFAM" id="SSF52540">
    <property type="entry name" value="P-loop containing nucleoside triphosphate hydrolases"/>
    <property type="match status" value="1"/>
</dbReference>
<keyword evidence="6" id="KW-0547">Nucleotide-binding</keyword>
<feature type="transmembrane region" description="Helical" evidence="11">
    <location>
        <begin position="59"/>
        <end position="86"/>
    </location>
</feature>
<keyword evidence="5 11" id="KW-0812">Transmembrane</keyword>
<dbReference type="GO" id="GO:0005524">
    <property type="term" value="F:ATP binding"/>
    <property type="evidence" value="ECO:0007669"/>
    <property type="project" value="UniProtKB-KW"/>
</dbReference>
<dbReference type="PROSITE" id="PS50893">
    <property type="entry name" value="ABC_TRANSPORTER_2"/>
    <property type="match status" value="1"/>
</dbReference>
<evidence type="ECO:0000256" key="3">
    <source>
        <dbReference type="ARBA" id="ARBA00022475"/>
    </source>
</evidence>
<feature type="domain" description="ABC transmembrane type-1" evidence="13">
    <location>
        <begin position="22"/>
        <end position="286"/>
    </location>
</feature>
<dbReference type="GO" id="GO:0016887">
    <property type="term" value="F:ATP hydrolysis activity"/>
    <property type="evidence" value="ECO:0007669"/>
    <property type="project" value="InterPro"/>
</dbReference>
<dbReference type="InterPro" id="IPR017871">
    <property type="entry name" value="ABC_transporter-like_CS"/>
</dbReference>
<comment type="subcellular location">
    <subcellularLocation>
        <location evidence="1">Cell inner membrane</location>
        <topology evidence="1">Multi-pass membrane protein</topology>
    </subcellularLocation>
</comment>
<dbReference type="Proteomes" id="UP000292003">
    <property type="component" value="Unassembled WGS sequence"/>
</dbReference>
<accession>A0A4Q7J5U1</accession>
<feature type="transmembrane region" description="Helical" evidence="11">
    <location>
        <begin position="280"/>
        <end position="299"/>
    </location>
</feature>
<evidence type="ECO:0000313" key="14">
    <source>
        <dbReference type="EMBL" id="RZQ62961.1"/>
    </source>
</evidence>
<dbReference type="Gene3D" id="3.40.50.300">
    <property type="entry name" value="P-loop containing nucleotide triphosphate hydrolases"/>
    <property type="match status" value="1"/>
</dbReference>
<dbReference type="Pfam" id="PF00664">
    <property type="entry name" value="ABC_membrane"/>
    <property type="match status" value="1"/>
</dbReference>
<feature type="transmembrane region" description="Helical" evidence="11">
    <location>
        <begin position="161"/>
        <end position="179"/>
    </location>
</feature>
<evidence type="ECO:0000256" key="9">
    <source>
        <dbReference type="ARBA" id="ARBA00023136"/>
    </source>
</evidence>
<reference evidence="14 15" key="1">
    <citation type="submission" date="2019-02" db="EMBL/GenBank/DDBJ databases">
        <title>Draft genome sequence of Amycolatopsis sp. 8-3EHSu isolated from roots of Suaeda maritima.</title>
        <authorList>
            <person name="Duangmal K."/>
            <person name="Chantavorakit T."/>
        </authorList>
    </citation>
    <scope>NUCLEOTIDE SEQUENCE [LARGE SCALE GENOMIC DNA]</scope>
    <source>
        <strain evidence="14 15">8-3EHSu</strain>
    </source>
</reference>
<dbReference type="RefSeq" id="WP_130475965.1">
    <property type="nucleotide sequence ID" value="NZ_SFCC01000007.1"/>
</dbReference>
<evidence type="ECO:0000256" key="11">
    <source>
        <dbReference type="SAM" id="Phobius"/>
    </source>
</evidence>
<keyword evidence="2" id="KW-0813">Transport</keyword>
<dbReference type="InterPro" id="IPR027417">
    <property type="entry name" value="P-loop_NTPase"/>
</dbReference>
<dbReference type="CDD" id="cd07346">
    <property type="entry name" value="ABC_6TM_exporters"/>
    <property type="match status" value="1"/>
</dbReference>
<dbReference type="Pfam" id="PF00005">
    <property type="entry name" value="ABC_tran"/>
    <property type="match status" value="1"/>
</dbReference>
<feature type="transmembrane region" description="Helical" evidence="11">
    <location>
        <begin position="247"/>
        <end position="268"/>
    </location>
</feature>
<keyword evidence="7 14" id="KW-0067">ATP-binding</keyword>
<evidence type="ECO:0000256" key="1">
    <source>
        <dbReference type="ARBA" id="ARBA00004429"/>
    </source>
</evidence>
<comment type="caution">
    <text evidence="14">The sequence shown here is derived from an EMBL/GenBank/DDBJ whole genome shotgun (WGS) entry which is preliminary data.</text>
</comment>
<feature type="transmembrane region" description="Helical" evidence="11">
    <location>
        <begin position="20"/>
        <end position="39"/>
    </location>
</feature>
<protein>
    <submittedName>
        <fullName evidence="14">ABC transporter ATP-binding protein</fullName>
    </submittedName>
</protein>
<comment type="similarity">
    <text evidence="10">Belongs to the ABC transporter superfamily. Siderophore-Fe(3+) uptake transporter (SIUT) (TC 3.A.1.21) family.</text>
</comment>
<sequence>MSHDPKKALRELRRPVAGRVRLACVLSGLGALAGLAPFAGLVELADTLLATPVDSGRVLLVSVLIVAGLVLRAAFTSVALTITHVADVRLQADLRRGMVAHLGRVPLGWFTRNSSGRLRKTAMGDVDALHQLVAHQAVETTAAVVTPLGALAYLLVLDWRLALLAVATIPLFAAAYAWMERGSNEVLRKMDESNARLGGAVVEFISGIAVVKAFGRARRAHAAYRGAAAEYTDFFAAWVRPMNRIEALAGLLVSAPVVGLVTVGGGAWFVGQGWVSPGEALAGVLLGCVIPVAIEPLGFSALNKRTAAAAAVRIQELLDVPALPVPESPRRPSGGRVEYDGVRFAYAGHEVLHGVSFTCEPGTVTALVGPSGSGKSTLATLLLRFHDVTSGAIRVGGADVRDVAPERLYRHVGFVLQDVQLVAGSIRDNVALGRPEATDAEVVRACRAARIHDRIAALPRGYDSVVGQDARLSGGEAQRVSIARALLADTPVLVLDEATAFADPESEAAIQEALSRLVAGRTVLVIAHRLSTITGADRIVVLDGGRVVETGTHGELLGAPGPYARMWNAHEEVAA</sequence>
<dbReference type="InterPro" id="IPR036640">
    <property type="entry name" value="ABC1_TM_sf"/>
</dbReference>
<dbReference type="InterPro" id="IPR003439">
    <property type="entry name" value="ABC_transporter-like_ATP-bd"/>
</dbReference>
<keyword evidence="3" id="KW-1003">Cell membrane</keyword>
<gene>
    <name evidence="14" type="ORF">EWH70_14780</name>
</gene>
<dbReference type="PANTHER" id="PTHR24221:SF654">
    <property type="entry name" value="ATP-BINDING CASSETTE SUB-FAMILY B MEMBER 6"/>
    <property type="match status" value="1"/>
</dbReference>
<dbReference type="OrthoDB" id="9806127at2"/>
<evidence type="ECO:0000313" key="15">
    <source>
        <dbReference type="Proteomes" id="UP000292003"/>
    </source>
</evidence>
<evidence type="ECO:0000256" key="4">
    <source>
        <dbReference type="ARBA" id="ARBA00022519"/>
    </source>
</evidence>
<organism evidence="14 15">
    <name type="scientific">Amycolatopsis suaedae</name>
    <dbReference type="NCBI Taxonomy" id="2510978"/>
    <lineage>
        <taxon>Bacteria</taxon>
        <taxon>Bacillati</taxon>
        <taxon>Actinomycetota</taxon>
        <taxon>Actinomycetes</taxon>
        <taxon>Pseudonocardiales</taxon>
        <taxon>Pseudonocardiaceae</taxon>
        <taxon>Amycolatopsis</taxon>
    </lineage>
</organism>
<evidence type="ECO:0000256" key="7">
    <source>
        <dbReference type="ARBA" id="ARBA00022840"/>
    </source>
</evidence>
<dbReference type="FunFam" id="3.40.50.300:FF:000221">
    <property type="entry name" value="Multidrug ABC transporter ATP-binding protein"/>
    <property type="match status" value="1"/>
</dbReference>
<dbReference type="GO" id="GO:0034040">
    <property type="term" value="F:ATPase-coupled lipid transmembrane transporter activity"/>
    <property type="evidence" value="ECO:0007669"/>
    <property type="project" value="TreeGrafter"/>
</dbReference>
<keyword evidence="9 11" id="KW-0472">Membrane</keyword>
<dbReference type="PROSITE" id="PS00211">
    <property type="entry name" value="ABC_TRANSPORTER_1"/>
    <property type="match status" value="1"/>
</dbReference>
<evidence type="ECO:0000256" key="8">
    <source>
        <dbReference type="ARBA" id="ARBA00022989"/>
    </source>
</evidence>
<feature type="domain" description="ABC transporter" evidence="12">
    <location>
        <begin position="337"/>
        <end position="569"/>
    </location>
</feature>